<keyword evidence="2" id="KW-1185">Reference proteome</keyword>
<dbReference type="EMBL" id="AYKW01000067">
    <property type="protein sequence ID" value="PIL24210.1"/>
    <property type="molecule type" value="Genomic_DNA"/>
</dbReference>
<protein>
    <submittedName>
        <fullName evidence="1">Uncharacterized protein</fullName>
    </submittedName>
</protein>
<accession>A0A2G8RRS0</accession>
<evidence type="ECO:0000313" key="2">
    <source>
        <dbReference type="Proteomes" id="UP000230002"/>
    </source>
</evidence>
<comment type="caution">
    <text evidence="1">The sequence shown here is derived from an EMBL/GenBank/DDBJ whole genome shotgun (WGS) entry which is preliminary data.</text>
</comment>
<name>A0A2G8RRS0_9APHY</name>
<reference evidence="1 2" key="1">
    <citation type="journal article" date="2015" name="Sci. Rep.">
        <title>Chromosome-level genome map provides insights into diverse defense mechanisms in the medicinal fungus Ganoderma sinense.</title>
        <authorList>
            <person name="Zhu Y."/>
            <person name="Xu J."/>
            <person name="Sun C."/>
            <person name="Zhou S."/>
            <person name="Xu H."/>
            <person name="Nelson D.R."/>
            <person name="Qian J."/>
            <person name="Song J."/>
            <person name="Luo H."/>
            <person name="Xiang L."/>
            <person name="Li Y."/>
            <person name="Xu Z."/>
            <person name="Ji A."/>
            <person name="Wang L."/>
            <person name="Lu S."/>
            <person name="Hayward A."/>
            <person name="Sun W."/>
            <person name="Li X."/>
            <person name="Schwartz D.C."/>
            <person name="Wang Y."/>
            <person name="Chen S."/>
        </authorList>
    </citation>
    <scope>NUCLEOTIDE SEQUENCE [LARGE SCALE GENOMIC DNA]</scope>
    <source>
        <strain evidence="1 2">ZZ0214-1</strain>
    </source>
</reference>
<sequence>MTVTPGDLSIVAQTSDLRSIPSSSPKQTRLSPLPVVPILDEETPPAGIGSVAADLIALDSPFMSEPTGASLASTVSSILDQHEFETTWNSLESGAARGWCEASMDIVLRRLQALQRRLRVTERDQAPFEGHLKGDLKIVIHPEAANPPSKKGLAAIRLKESDDDSCLWWLRCEDEELRNIVKATLR</sequence>
<dbReference type="OrthoDB" id="29308at2759"/>
<gene>
    <name evidence="1" type="ORF">GSI_13963</name>
</gene>
<evidence type="ECO:0000313" key="1">
    <source>
        <dbReference type="EMBL" id="PIL24210.1"/>
    </source>
</evidence>
<organism evidence="1 2">
    <name type="scientific">Ganoderma sinense ZZ0214-1</name>
    <dbReference type="NCBI Taxonomy" id="1077348"/>
    <lineage>
        <taxon>Eukaryota</taxon>
        <taxon>Fungi</taxon>
        <taxon>Dikarya</taxon>
        <taxon>Basidiomycota</taxon>
        <taxon>Agaricomycotina</taxon>
        <taxon>Agaricomycetes</taxon>
        <taxon>Polyporales</taxon>
        <taxon>Polyporaceae</taxon>
        <taxon>Ganoderma</taxon>
    </lineage>
</organism>
<dbReference type="AlphaFoldDB" id="A0A2G8RRS0"/>
<dbReference type="Proteomes" id="UP000230002">
    <property type="component" value="Unassembled WGS sequence"/>
</dbReference>
<proteinExistence type="predicted"/>
<dbReference type="STRING" id="1077348.A0A2G8RRS0"/>